<comment type="caution">
    <text evidence="2">The sequence shown here is derived from an EMBL/GenBank/DDBJ whole genome shotgun (WGS) entry which is preliminary data.</text>
</comment>
<sequence>MESVKAEPGMSSEIEALNESLKAELKEAVALLHAERESKDQALAQLNEKEEAVATLSEKLSAERSQRQEERKQSRRRTLDASSPVSSEPLDRDNPDVQKVDNILSKSSTMNRCWFSVDVHEDTEVLLEAVVGEHTKVGGKTLFQKVVEEGVVYWSYMVEGTTKCCELLLRMQVEKQDEDETVIRVTSVEEGLGATIQNPHSTATKKLRLLLKDGVILLRPLPLQQTSFTFSAQVRVGEVRKDAGRISSHKSVIDVTRSSQPVKRLGVFGGDGDKADELFC</sequence>
<feature type="compositionally biased region" description="Basic and acidic residues" evidence="1">
    <location>
        <begin position="60"/>
        <end position="72"/>
    </location>
</feature>
<feature type="compositionally biased region" description="Basic and acidic residues" evidence="1">
    <location>
        <begin position="89"/>
        <end position="98"/>
    </location>
</feature>
<accession>A0A9W7BDJ5</accession>
<gene>
    <name evidence="2" type="ORF">TrST_g3922</name>
</gene>
<dbReference type="Proteomes" id="UP001165085">
    <property type="component" value="Unassembled WGS sequence"/>
</dbReference>
<evidence type="ECO:0000313" key="3">
    <source>
        <dbReference type="Proteomes" id="UP001165085"/>
    </source>
</evidence>
<evidence type="ECO:0000256" key="1">
    <source>
        <dbReference type="SAM" id="MobiDB-lite"/>
    </source>
</evidence>
<proteinExistence type="predicted"/>
<feature type="region of interest" description="Disordered" evidence="1">
    <location>
        <begin position="54"/>
        <end position="98"/>
    </location>
</feature>
<organism evidence="2 3">
    <name type="scientific">Triparma strigata</name>
    <dbReference type="NCBI Taxonomy" id="1606541"/>
    <lineage>
        <taxon>Eukaryota</taxon>
        <taxon>Sar</taxon>
        <taxon>Stramenopiles</taxon>
        <taxon>Ochrophyta</taxon>
        <taxon>Bolidophyceae</taxon>
        <taxon>Parmales</taxon>
        <taxon>Triparmaceae</taxon>
        <taxon>Triparma</taxon>
    </lineage>
</organism>
<reference evidence="3" key="1">
    <citation type="journal article" date="2023" name="Commun. Biol.">
        <title>Genome analysis of Parmales, the sister group of diatoms, reveals the evolutionary specialization of diatoms from phago-mixotrophs to photoautotrophs.</title>
        <authorList>
            <person name="Ban H."/>
            <person name="Sato S."/>
            <person name="Yoshikawa S."/>
            <person name="Yamada K."/>
            <person name="Nakamura Y."/>
            <person name="Ichinomiya M."/>
            <person name="Sato N."/>
            <person name="Blanc-Mathieu R."/>
            <person name="Endo H."/>
            <person name="Kuwata A."/>
            <person name="Ogata H."/>
        </authorList>
    </citation>
    <scope>NUCLEOTIDE SEQUENCE [LARGE SCALE GENOMIC DNA]</scope>
    <source>
        <strain evidence="3">NIES 3701</strain>
    </source>
</reference>
<feature type="non-terminal residue" evidence="2">
    <location>
        <position position="1"/>
    </location>
</feature>
<keyword evidence="3" id="KW-1185">Reference proteome</keyword>
<dbReference type="EMBL" id="BRXY01000343">
    <property type="protein sequence ID" value="GMH88437.1"/>
    <property type="molecule type" value="Genomic_DNA"/>
</dbReference>
<evidence type="ECO:0000313" key="2">
    <source>
        <dbReference type="EMBL" id="GMH88437.1"/>
    </source>
</evidence>
<dbReference type="AlphaFoldDB" id="A0A9W7BDJ5"/>
<protein>
    <submittedName>
        <fullName evidence="2">Uncharacterized protein</fullName>
    </submittedName>
</protein>
<name>A0A9W7BDJ5_9STRA</name>